<dbReference type="PANTHER" id="PTHR30606">
    <property type="entry name" value="LIPID A BIOSYNTHESIS LAUROYL ACYLTRANSFERASE"/>
    <property type="match status" value="1"/>
</dbReference>
<feature type="transmembrane region" description="Helical" evidence="7">
    <location>
        <begin position="12"/>
        <end position="41"/>
    </location>
</feature>
<dbReference type="HOGENOM" id="CLU_049421_4_0_7"/>
<evidence type="ECO:0000256" key="2">
    <source>
        <dbReference type="ARBA" id="ARBA00022475"/>
    </source>
</evidence>
<dbReference type="PIRSF" id="PIRSF026649">
    <property type="entry name" value="MsbB"/>
    <property type="match status" value="1"/>
</dbReference>
<dbReference type="Proteomes" id="UP000000442">
    <property type="component" value="Chromosome"/>
</dbReference>
<evidence type="ECO:0000256" key="5">
    <source>
        <dbReference type="ARBA" id="ARBA00023136"/>
    </source>
</evidence>
<dbReference type="eggNOG" id="COG1560">
    <property type="taxonomic scope" value="Bacteria"/>
</dbReference>
<keyword evidence="7" id="KW-0812">Transmembrane</keyword>
<comment type="subcellular location">
    <subcellularLocation>
        <location evidence="1">Cell inner membrane</location>
    </subcellularLocation>
</comment>
<dbReference type="InterPro" id="IPR004960">
    <property type="entry name" value="LipA_acyltrans"/>
</dbReference>
<keyword evidence="2" id="KW-1003">Cell membrane</keyword>
<reference evidence="8 9" key="1">
    <citation type="journal article" date="2009" name="Environ. Microbiol.">
        <title>Genome sequence of Desulfobacterium autotrophicum HRM2, a marine sulfate reducer oxidizing organic carbon completely to carbon dioxide.</title>
        <authorList>
            <person name="Strittmatter A.W."/>
            <person name="Liesegang H."/>
            <person name="Rabus R."/>
            <person name="Decker I."/>
            <person name="Amann J."/>
            <person name="Andres S."/>
            <person name="Henne A."/>
            <person name="Fricke W.F."/>
            <person name="Martinez-Arias R."/>
            <person name="Bartels D."/>
            <person name="Goesmann A."/>
            <person name="Krause L."/>
            <person name="Puehler A."/>
            <person name="Klenk H.P."/>
            <person name="Richter M."/>
            <person name="Schuler M."/>
            <person name="Gloeckner F.O."/>
            <person name="Meyerdierks A."/>
            <person name="Gottschalk G."/>
            <person name="Amann R."/>
        </authorList>
    </citation>
    <scope>NUCLEOTIDE SEQUENCE [LARGE SCALE GENOMIC DNA]</scope>
    <source>
        <strain evidence="9">ATCC 43914 / DSM 3382 / HRM2</strain>
    </source>
</reference>
<organism evidence="8 9">
    <name type="scientific">Desulforapulum autotrophicum (strain ATCC 43914 / DSM 3382 / VKM B-1955 / HRM2)</name>
    <name type="common">Desulfobacterium autotrophicum</name>
    <dbReference type="NCBI Taxonomy" id="177437"/>
    <lineage>
        <taxon>Bacteria</taxon>
        <taxon>Pseudomonadati</taxon>
        <taxon>Thermodesulfobacteriota</taxon>
        <taxon>Desulfobacteria</taxon>
        <taxon>Desulfobacterales</taxon>
        <taxon>Desulfobacteraceae</taxon>
        <taxon>Desulforapulum</taxon>
    </lineage>
</organism>
<dbReference type="GO" id="GO:0005886">
    <property type="term" value="C:plasma membrane"/>
    <property type="evidence" value="ECO:0007669"/>
    <property type="project" value="UniProtKB-SubCell"/>
</dbReference>
<gene>
    <name evidence="8" type="primary">msbB</name>
    <name evidence="8" type="ordered locus">HRM2_18120</name>
</gene>
<dbReference type="KEGG" id="dat:HRM2_18120"/>
<evidence type="ECO:0000256" key="3">
    <source>
        <dbReference type="ARBA" id="ARBA00022519"/>
    </source>
</evidence>
<dbReference type="AlphaFoldDB" id="C0QBQ2"/>
<name>C0QBQ2_DESAH</name>
<accession>C0QBQ2</accession>
<sequence>MNLLNAATYHGISFFILCIGVLPFSVTEWAGNSLASLWFAIDKKHRQITLDNIRQAYGNQLSDQQHRDLARAVFKNTVGMFFEHARFRRIHPWNYSKFLSIRGLVNLTIARARGKGVLCFSAHLGNWELVPTIGHLVDIPISIVYRKLKFPPLDRYVKERRSATGCRMLTMHRALDEVMASLTRGEVAGMIIDQNTSNRSHGAFVNFFGRKACANTGPAMLALSTDASVLPIFTFRENGKFIIEILPHVPTVRTGDYPTDLKENTRIYNAIIETYVKKYPEQWFWIHNRWRTKPVNKA</sequence>
<keyword evidence="4 8" id="KW-0808">Transferase</keyword>
<evidence type="ECO:0000256" key="7">
    <source>
        <dbReference type="SAM" id="Phobius"/>
    </source>
</evidence>
<evidence type="ECO:0000256" key="4">
    <source>
        <dbReference type="ARBA" id="ARBA00022679"/>
    </source>
</evidence>
<evidence type="ECO:0000313" key="8">
    <source>
        <dbReference type="EMBL" id="ACN14914.1"/>
    </source>
</evidence>
<dbReference type="CDD" id="cd07984">
    <property type="entry name" value="LPLAT_LABLAT-like"/>
    <property type="match status" value="1"/>
</dbReference>
<dbReference type="EMBL" id="CP001087">
    <property type="protein sequence ID" value="ACN14914.1"/>
    <property type="molecule type" value="Genomic_DNA"/>
</dbReference>
<keyword evidence="5 7" id="KW-0472">Membrane</keyword>
<keyword evidence="7" id="KW-1133">Transmembrane helix</keyword>
<dbReference type="STRING" id="177437.HRM2_18120"/>
<protein>
    <submittedName>
        <fullName evidence="8">MsbB</fullName>
        <ecNumber evidence="8">2.3.1.-</ecNumber>
    </submittedName>
</protein>
<dbReference type="Pfam" id="PF03279">
    <property type="entry name" value="Lip_A_acyltrans"/>
    <property type="match status" value="1"/>
</dbReference>
<proteinExistence type="predicted"/>
<dbReference type="PANTHER" id="PTHR30606:SF10">
    <property type="entry name" value="PHOSPHATIDYLINOSITOL MANNOSIDE ACYLTRANSFERASE"/>
    <property type="match status" value="1"/>
</dbReference>
<evidence type="ECO:0000256" key="1">
    <source>
        <dbReference type="ARBA" id="ARBA00004533"/>
    </source>
</evidence>
<keyword evidence="9" id="KW-1185">Reference proteome</keyword>
<evidence type="ECO:0000256" key="6">
    <source>
        <dbReference type="ARBA" id="ARBA00023315"/>
    </source>
</evidence>
<evidence type="ECO:0000313" key="9">
    <source>
        <dbReference type="Proteomes" id="UP000000442"/>
    </source>
</evidence>
<dbReference type="EC" id="2.3.1.-" evidence="8"/>
<dbReference type="GO" id="GO:0016746">
    <property type="term" value="F:acyltransferase activity"/>
    <property type="evidence" value="ECO:0007669"/>
    <property type="project" value="UniProtKB-KW"/>
</dbReference>
<keyword evidence="6 8" id="KW-0012">Acyltransferase</keyword>
<keyword evidence="3" id="KW-0997">Cell inner membrane</keyword>
<dbReference type="GO" id="GO:0009247">
    <property type="term" value="P:glycolipid biosynthetic process"/>
    <property type="evidence" value="ECO:0007669"/>
    <property type="project" value="UniProtKB-ARBA"/>
</dbReference>